<feature type="signal peptide" evidence="8">
    <location>
        <begin position="1"/>
        <end position="26"/>
    </location>
</feature>
<protein>
    <recommendedName>
        <fullName evidence="2">non-specific serine/threonine protein kinase</fullName>
        <ecNumber evidence="2">2.7.11.1</ecNumber>
    </recommendedName>
</protein>
<gene>
    <name evidence="11" type="ORF">C3L33_22588</name>
</gene>
<comment type="catalytic activity">
    <reaction evidence="5">
        <text>L-threonyl-[protein] + ATP = O-phospho-L-threonyl-[protein] + ADP + H(+)</text>
        <dbReference type="Rhea" id="RHEA:46608"/>
        <dbReference type="Rhea" id="RHEA-COMP:11060"/>
        <dbReference type="Rhea" id="RHEA-COMP:11605"/>
        <dbReference type="ChEBI" id="CHEBI:15378"/>
        <dbReference type="ChEBI" id="CHEBI:30013"/>
        <dbReference type="ChEBI" id="CHEBI:30616"/>
        <dbReference type="ChEBI" id="CHEBI:61977"/>
        <dbReference type="ChEBI" id="CHEBI:456216"/>
        <dbReference type="EC" id="2.7.11.1"/>
    </reaction>
</comment>
<dbReference type="Pfam" id="PF13947">
    <property type="entry name" value="GUB_WAK_bind"/>
    <property type="match status" value="1"/>
</dbReference>
<feature type="domain" description="Wall-associated receptor kinase C-terminal" evidence="10">
    <location>
        <begin position="153"/>
        <end position="252"/>
    </location>
</feature>
<dbReference type="EMBL" id="QEFC01004109">
    <property type="protein sequence ID" value="KAE9445516.1"/>
    <property type="molecule type" value="Genomic_DNA"/>
</dbReference>
<sequence length="549" mass="60136">MNSHFFLFCYLSFPILILTIVPKSSGSDYEQYTSCSQPFQCSNIPNLGYPFWGGNRPASCGNPNFELDCQSQAPQITISSIPYRVLSIHISTRALTVARAEFWNNPCPSPTHLPVNATLDTAHFDYSIDSQNMMIYYGCRASPGGTTPNQFPCTTNGTTTATNYFVMTSGGEGPDFGAAISGCSGSVVVRVNQAVAEGLMSVPPSINITEVLDSGFGLRWDANDTICSECVRSGGVCGSGSGYAFACLCRDQAYPEACNSTRAGSDLLIRSNSLLPTTHAPYMGCVLFSCDEPDPKVKLGEDGRSYQVSNIADGTIKINDPALKTLIESKDCDFSIYITPFYTPSVSFTISPNLTIFKCNPSSLELQREADEYFPIIITILMKDVKDTVYYLYPNDQVQDPTQGNHQPNCHLFQLPVLSSIDDGNSSDPFSLLTFDFSVEYHLSEECLSCLDDGGQCLREPREFQCFHKRGDEELGLHGNMDDEANTSARKMIIVGLWCIQTAPSHRPSMSRVVEMLEGSLESLQIPPKPFLSSPSRSPVEYSSSTLMS</sequence>
<evidence type="ECO:0000256" key="2">
    <source>
        <dbReference type="ARBA" id="ARBA00012513"/>
    </source>
</evidence>
<feature type="non-terminal residue" evidence="11">
    <location>
        <position position="1"/>
    </location>
</feature>
<dbReference type="GO" id="GO:0016020">
    <property type="term" value="C:membrane"/>
    <property type="evidence" value="ECO:0007669"/>
    <property type="project" value="UniProtKB-SubCell"/>
</dbReference>
<comment type="catalytic activity">
    <reaction evidence="6">
        <text>L-seryl-[protein] + ATP = O-phospho-L-seryl-[protein] + ADP + H(+)</text>
        <dbReference type="Rhea" id="RHEA:17989"/>
        <dbReference type="Rhea" id="RHEA-COMP:9863"/>
        <dbReference type="Rhea" id="RHEA-COMP:11604"/>
        <dbReference type="ChEBI" id="CHEBI:15378"/>
        <dbReference type="ChEBI" id="CHEBI:29999"/>
        <dbReference type="ChEBI" id="CHEBI:30616"/>
        <dbReference type="ChEBI" id="CHEBI:83421"/>
        <dbReference type="ChEBI" id="CHEBI:456216"/>
        <dbReference type="EC" id="2.7.11.1"/>
    </reaction>
</comment>
<comment type="subcellular location">
    <subcellularLocation>
        <location evidence="1">Membrane</location>
        <topology evidence="1">Single-pass membrane protein</topology>
    </subcellularLocation>
</comment>
<evidence type="ECO:0000259" key="9">
    <source>
        <dbReference type="Pfam" id="PF13947"/>
    </source>
</evidence>
<comment type="caution">
    <text evidence="11">The sequence shown here is derived from an EMBL/GenBank/DDBJ whole genome shotgun (WGS) entry which is preliminary data.</text>
</comment>
<dbReference type="GO" id="GO:0004674">
    <property type="term" value="F:protein serine/threonine kinase activity"/>
    <property type="evidence" value="ECO:0007669"/>
    <property type="project" value="UniProtKB-EC"/>
</dbReference>
<dbReference type="OrthoDB" id="1303655at2759"/>
<evidence type="ECO:0000256" key="7">
    <source>
        <dbReference type="SAM" id="MobiDB-lite"/>
    </source>
</evidence>
<dbReference type="PANTHER" id="PTHR33138:SF72">
    <property type="entry name" value="WALL-ASSOCIATED RECEPTOR KINASE CARBOXY-TERMINAL PROTEIN"/>
    <property type="match status" value="1"/>
</dbReference>
<dbReference type="GO" id="GO:0030247">
    <property type="term" value="F:polysaccharide binding"/>
    <property type="evidence" value="ECO:0007669"/>
    <property type="project" value="InterPro"/>
</dbReference>
<dbReference type="PANTHER" id="PTHR33138">
    <property type="entry name" value="OS01G0690200 PROTEIN"/>
    <property type="match status" value="1"/>
</dbReference>
<dbReference type="Pfam" id="PF14380">
    <property type="entry name" value="WAK_assoc"/>
    <property type="match status" value="1"/>
</dbReference>
<evidence type="ECO:0000256" key="5">
    <source>
        <dbReference type="ARBA" id="ARBA00047899"/>
    </source>
</evidence>
<dbReference type="InterPro" id="IPR032872">
    <property type="entry name" value="WAK_assoc_C"/>
</dbReference>
<evidence type="ECO:0000259" key="10">
    <source>
        <dbReference type="Pfam" id="PF14380"/>
    </source>
</evidence>
<dbReference type="EC" id="2.7.11.1" evidence="2"/>
<accession>A0A6A4K8J2</accession>
<evidence type="ECO:0000313" key="11">
    <source>
        <dbReference type="EMBL" id="KAE9445516.1"/>
    </source>
</evidence>
<feature type="chain" id="PRO_5025567335" description="non-specific serine/threonine protein kinase" evidence="8">
    <location>
        <begin position="27"/>
        <end position="549"/>
    </location>
</feature>
<feature type="domain" description="Wall-associated receptor kinase galacturonan-binding" evidence="9">
    <location>
        <begin position="35"/>
        <end position="99"/>
    </location>
</feature>
<evidence type="ECO:0000256" key="6">
    <source>
        <dbReference type="ARBA" id="ARBA00048679"/>
    </source>
</evidence>
<keyword evidence="3 8" id="KW-0732">Signal</keyword>
<dbReference type="AlphaFoldDB" id="A0A6A4K8J2"/>
<feature type="region of interest" description="Disordered" evidence="7">
    <location>
        <begin position="528"/>
        <end position="549"/>
    </location>
</feature>
<keyword evidence="4" id="KW-0325">Glycoprotein</keyword>
<proteinExistence type="predicted"/>
<evidence type="ECO:0000256" key="1">
    <source>
        <dbReference type="ARBA" id="ARBA00004167"/>
    </source>
</evidence>
<name>A0A6A4K8J2_9ERIC</name>
<dbReference type="InterPro" id="IPR025287">
    <property type="entry name" value="WAK_GUB"/>
</dbReference>
<feature type="compositionally biased region" description="Low complexity" evidence="7">
    <location>
        <begin position="533"/>
        <end position="549"/>
    </location>
</feature>
<evidence type="ECO:0000256" key="3">
    <source>
        <dbReference type="ARBA" id="ARBA00022729"/>
    </source>
</evidence>
<organism evidence="11">
    <name type="scientific">Rhododendron williamsianum</name>
    <dbReference type="NCBI Taxonomy" id="262921"/>
    <lineage>
        <taxon>Eukaryota</taxon>
        <taxon>Viridiplantae</taxon>
        <taxon>Streptophyta</taxon>
        <taxon>Embryophyta</taxon>
        <taxon>Tracheophyta</taxon>
        <taxon>Spermatophyta</taxon>
        <taxon>Magnoliopsida</taxon>
        <taxon>eudicotyledons</taxon>
        <taxon>Gunneridae</taxon>
        <taxon>Pentapetalae</taxon>
        <taxon>asterids</taxon>
        <taxon>Ericales</taxon>
        <taxon>Ericaceae</taxon>
        <taxon>Ericoideae</taxon>
        <taxon>Rhodoreae</taxon>
        <taxon>Rhododendron</taxon>
    </lineage>
</organism>
<evidence type="ECO:0000256" key="4">
    <source>
        <dbReference type="ARBA" id="ARBA00023180"/>
    </source>
</evidence>
<evidence type="ECO:0000256" key="8">
    <source>
        <dbReference type="SAM" id="SignalP"/>
    </source>
</evidence>
<reference evidence="11" key="1">
    <citation type="journal article" date="2019" name="Genome Biol. Evol.">
        <title>The Rhododendron genome and chromosomal organization provide insight into shared whole-genome duplications across the heath family (Ericaceae).</title>
        <authorList>
            <person name="Soza V.L."/>
            <person name="Lindsley D."/>
            <person name="Waalkes A."/>
            <person name="Ramage E."/>
            <person name="Patwardhan R.P."/>
            <person name="Burton J.N."/>
            <person name="Adey A."/>
            <person name="Kumar A."/>
            <person name="Qiu R."/>
            <person name="Shendure J."/>
            <person name="Hall B."/>
        </authorList>
    </citation>
    <scope>NUCLEOTIDE SEQUENCE</scope>
    <source>
        <strain evidence="11">RSF 1966-606</strain>
    </source>
</reference>